<dbReference type="GO" id="GO:0005506">
    <property type="term" value="F:iron ion binding"/>
    <property type="evidence" value="ECO:0007669"/>
    <property type="project" value="InterPro"/>
</dbReference>
<evidence type="ECO:0000259" key="2">
    <source>
        <dbReference type="PROSITE" id="PS50903"/>
    </source>
</evidence>
<accession>A0A485LZP1</accession>
<organism evidence="3">
    <name type="scientific">anaerobic digester metagenome</name>
    <dbReference type="NCBI Taxonomy" id="1263854"/>
    <lineage>
        <taxon>unclassified sequences</taxon>
        <taxon>metagenomes</taxon>
        <taxon>ecological metagenomes</taxon>
    </lineage>
</organism>
<sequence>MRKKRLQHRRVCMRKEGLSCKGLKNTILPPGRDTQDTGKGDIVPVQKWLYEDEGYKGYGEVSRAWKCPLCGDVQRGDDPPMECPYCLAPRDAFRELGKMRRVSARLNPPRSPIHPTGPGRRALFDKYMTLEASEWIRSIRS</sequence>
<keyword evidence="1" id="KW-0479">Metal-binding</keyword>
<reference evidence="3" key="1">
    <citation type="submission" date="2019-03" db="EMBL/GenBank/DDBJ databases">
        <authorList>
            <person name="Hao L."/>
        </authorList>
    </citation>
    <scope>NUCLEOTIDE SEQUENCE</scope>
</reference>
<feature type="domain" description="Rubredoxin-like" evidence="2">
    <location>
        <begin position="62"/>
        <end position="96"/>
    </location>
</feature>
<protein>
    <recommendedName>
        <fullName evidence="2">Rubredoxin-like domain-containing protein</fullName>
    </recommendedName>
</protein>
<evidence type="ECO:0000256" key="1">
    <source>
        <dbReference type="ARBA" id="ARBA00022723"/>
    </source>
</evidence>
<dbReference type="Gene3D" id="2.20.28.10">
    <property type="match status" value="1"/>
</dbReference>
<proteinExistence type="predicted"/>
<dbReference type="EMBL" id="CAADRM010000081">
    <property type="protein sequence ID" value="VFU13592.1"/>
    <property type="molecule type" value="Genomic_DNA"/>
</dbReference>
<dbReference type="PROSITE" id="PS00202">
    <property type="entry name" value="RUBREDOXIN"/>
    <property type="match status" value="1"/>
</dbReference>
<gene>
    <name evidence="3" type="ORF">SCFA_20057</name>
</gene>
<dbReference type="Pfam" id="PF21349">
    <property type="entry name" value="RUBY_RBDX"/>
    <property type="match status" value="1"/>
</dbReference>
<dbReference type="SUPFAM" id="SSF57802">
    <property type="entry name" value="Rubredoxin-like"/>
    <property type="match status" value="1"/>
</dbReference>
<dbReference type="PROSITE" id="PS50903">
    <property type="entry name" value="RUBREDOXIN_LIKE"/>
    <property type="match status" value="1"/>
</dbReference>
<dbReference type="InterPro" id="IPR048574">
    <property type="entry name" value="RUBY_RBDX"/>
</dbReference>
<dbReference type="AlphaFoldDB" id="A0A485LZP1"/>
<evidence type="ECO:0000313" key="3">
    <source>
        <dbReference type="EMBL" id="VFU13592.1"/>
    </source>
</evidence>
<dbReference type="InterPro" id="IPR024934">
    <property type="entry name" value="Rubredoxin-like_dom"/>
</dbReference>
<dbReference type="InterPro" id="IPR018527">
    <property type="entry name" value="Rubredoxin_Fe_BS"/>
</dbReference>
<name>A0A485LZP1_9ZZZZ</name>